<protein>
    <submittedName>
        <fullName evidence="2">Uncharacterized protein</fullName>
    </submittedName>
</protein>
<gene>
    <name evidence="2" type="ORF">CPB83DRAFT_899762</name>
</gene>
<dbReference type="Proteomes" id="UP000807306">
    <property type="component" value="Unassembled WGS sequence"/>
</dbReference>
<dbReference type="OrthoDB" id="3250313at2759"/>
<feature type="compositionally biased region" description="Low complexity" evidence="1">
    <location>
        <begin position="666"/>
        <end position="682"/>
    </location>
</feature>
<evidence type="ECO:0000313" key="2">
    <source>
        <dbReference type="EMBL" id="KAF9522285.1"/>
    </source>
</evidence>
<feature type="compositionally biased region" description="Basic and acidic residues" evidence="1">
    <location>
        <begin position="420"/>
        <end position="429"/>
    </location>
</feature>
<feature type="region of interest" description="Disordered" evidence="1">
    <location>
        <begin position="198"/>
        <end position="220"/>
    </location>
</feature>
<organism evidence="2 3">
    <name type="scientific">Crepidotus variabilis</name>
    <dbReference type="NCBI Taxonomy" id="179855"/>
    <lineage>
        <taxon>Eukaryota</taxon>
        <taxon>Fungi</taxon>
        <taxon>Dikarya</taxon>
        <taxon>Basidiomycota</taxon>
        <taxon>Agaricomycotina</taxon>
        <taxon>Agaricomycetes</taxon>
        <taxon>Agaricomycetidae</taxon>
        <taxon>Agaricales</taxon>
        <taxon>Agaricineae</taxon>
        <taxon>Crepidotaceae</taxon>
        <taxon>Crepidotus</taxon>
    </lineage>
</organism>
<dbReference type="EMBL" id="MU157952">
    <property type="protein sequence ID" value="KAF9522285.1"/>
    <property type="molecule type" value="Genomic_DNA"/>
</dbReference>
<reference evidence="2" key="1">
    <citation type="submission" date="2020-11" db="EMBL/GenBank/DDBJ databases">
        <authorList>
            <consortium name="DOE Joint Genome Institute"/>
            <person name="Ahrendt S."/>
            <person name="Riley R."/>
            <person name="Andreopoulos W."/>
            <person name="Labutti K."/>
            <person name="Pangilinan J."/>
            <person name="Ruiz-Duenas F.J."/>
            <person name="Barrasa J.M."/>
            <person name="Sanchez-Garcia M."/>
            <person name="Camarero S."/>
            <person name="Miyauchi S."/>
            <person name="Serrano A."/>
            <person name="Linde D."/>
            <person name="Babiker R."/>
            <person name="Drula E."/>
            <person name="Ayuso-Fernandez I."/>
            <person name="Pacheco R."/>
            <person name="Padilla G."/>
            <person name="Ferreira P."/>
            <person name="Barriuso J."/>
            <person name="Kellner H."/>
            <person name="Castanera R."/>
            <person name="Alfaro M."/>
            <person name="Ramirez L."/>
            <person name="Pisabarro A.G."/>
            <person name="Kuo A."/>
            <person name="Tritt A."/>
            <person name="Lipzen A."/>
            <person name="He G."/>
            <person name="Yan M."/>
            <person name="Ng V."/>
            <person name="Cullen D."/>
            <person name="Martin F."/>
            <person name="Rosso M.-N."/>
            <person name="Henrissat B."/>
            <person name="Hibbett D."/>
            <person name="Martinez A.T."/>
            <person name="Grigoriev I.V."/>
        </authorList>
    </citation>
    <scope>NUCLEOTIDE SEQUENCE</scope>
    <source>
        <strain evidence="2">CBS 506.95</strain>
    </source>
</reference>
<feature type="compositionally biased region" description="Pro residues" evidence="1">
    <location>
        <begin position="458"/>
        <end position="474"/>
    </location>
</feature>
<feature type="compositionally biased region" description="Polar residues" evidence="1">
    <location>
        <begin position="529"/>
        <end position="541"/>
    </location>
</feature>
<accession>A0A9P6E4E2</accession>
<sequence>MIPDTHLPASDYILCFVKGQSLVLCAAFVGSPLVRLDSIRLNSIKNPLQRRLEQGEINEPMVNPGAFQGSRKEFLMQQREYYMTALSDGNVADALANVYRHYFKRYPVDLEHTEEPTAEFLSQVNDEAPDPEQELPNEEELEPQEFENAMRVLSERTELIKKRKKQIRGWLHYQYMKEHEVNDSHPDNPYRILLTQLNGQGTPRPRLPVTRNETRRRAEQDKIPTKNLAPVREKVAKEMFDALSTPEKAKWEQKAKTDHAAALKKWEDEIKAGPPIAPESRQQCIQALATFVQPILDGIATYTGWKVTILAGGPEPAHKGRLTMLSVHSGTTKGDVKMNFGRSEHVDYTPKVCGTFGNFLRKCYSPEDCRAAAYETGLDFAGLLDQALESGEAFSFDASDTSSQHTLSPSAQDVSQSEQLRVESNDGHEVTPPASIIPSTLPPLSIPPVDQPLSQQPSPIPTPVPSRQPSPAEPSLPAIHGPPSQPPSPVPTPVPSRQPSPARPSLPAIHGPPSQPPSPIPTAVPSHEPSPSLTQHLSQPPSLLPTLAHSLGSSPPNPLPTNSASQASLIIQGVIASKDAALVAVPSQVIPAKRPATQDASEGVQERTPAAKRAKASNGKDSNKDSGEQAAASLIRSTRVRKPSSRVSGNLPTTVNNPIPPQGRASTSTSSVPPIPSDSAPTPSTPPKPAWFIQSLRMFESKKLGGSWEELVGAWALFEEKGDYTEVGKVPTTHRPAAIAGWIASRRSPTYRPQNINAKEFSKEFQMWWTAMQPEWRLEDGEIITGLVDGDLEVLRRPGVNGMQSVMACLLFWGTIAKRGVARTSFLKQVEDVCAVLTALSA</sequence>
<feature type="compositionally biased region" description="Pro residues" evidence="1">
    <location>
        <begin position="440"/>
        <end position="450"/>
    </location>
</feature>
<feature type="compositionally biased region" description="Pro residues" evidence="1">
    <location>
        <begin position="483"/>
        <end position="504"/>
    </location>
</feature>
<feature type="compositionally biased region" description="Polar residues" evidence="1">
    <location>
        <begin position="645"/>
        <end position="657"/>
    </location>
</feature>
<comment type="caution">
    <text evidence="2">The sequence shown here is derived from an EMBL/GenBank/DDBJ whole genome shotgun (WGS) entry which is preliminary data.</text>
</comment>
<feature type="region of interest" description="Disordered" evidence="1">
    <location>
        <begin position="593"/>
        <end position="688"/>
    </location>
</feature>
<feature type="compositionally biased region" description="Pro residues" evidence="1">
    <location>
        <begin position="513"/>
        <end position="522"/>
    </location>
</feature>
<name>A0A9P6E4E2_9AGAR</name>
<feature type="compositionally biased region" description="Polar residues" evidence="1">
    <location>
        <begin position="398"/>
        <end position="419"/>
    </location>
</feature>
<feature type="region of interest" description="Disordered" evidence="1">
    <location>
        <begin position="396"/>
        <end position="564"/>
    </location>
</feature>
<proteinExistence type="predicted"/>
<dbReference type="AlphaFoldDB" id="A0A9P6E4E2"/>
<evidence type="ECO:0000313" key="3">
    <source>
        <dbReference type="Proteomes" id="UP000807306"/>
    </source>
</evidence>
<keyword evidence="3" id="KW-1185">Reference proteome</keyword>
<evidence type="ECO:0000256" key="1">
    <source>
        <dbReference type="SAM" id="MobiDB-lite"/>
    </source>
</evidence>